<organism evidence="8 9">
    <name type="scientific">Alteromonas halophila</name>
    <dbReference type="NCBI Taxonomy" id="516698"/>
    <lineage>
        <taxon>Bacteria</taxon>
        <taxon>Pseudomonadati</taxon>
        <taxon>Pseudomonadota</taxon>
        <taxon>Gammaproteobacteria</taxon>
        <taxon>Alteromonadales</taxon>
        <taxon>Alteromonadaceae</taxon>
        <taxon>Alteromonas/Salinimonas group</taxon>
        <taxon>Alteromonas</taxon>
    </lineage>
</organism>
<comment type="caution">
    <text evidence="8">The sequence shown here is derived from an EMBL/GenBank/DDBJ whole genome shotgun (WGS) entry which is preliminary data.</text>
</comment>
<dbReference type="PANTHER" id="PTHR30329:SF21">
    <property type="entry name" value="LIPOPROTEIN YIAD-RELATED"/>
    <property type="match status" value="1"/>
</dbReference>
<dbReference type="InterPro" id="IPR036737">
    <property type="entry name" value="OmpA-like_sf"/>
</dbReference>
<dbReference type="Gene3D" id="3.30.1330.60">
    <property type="entry name" value="OmpA-like domain"/>
    <property type="match status" value="1"/>
</dbReference>
<keyword evidence="3" id="KW-0998">Cell outer membrane</keyword>
<dbReference type="EMBL" id="BMXP01000002">
    <property type="protein sequence ID" value="GGW79011.1"/>
    <property type="molecule type" value="Genomic_DNA"/>
</dbReference>
<dbReference type="InterPro" id="IPR006664">
    <property type="entry name" value="OMP_bac"/>
</dbReference>
<evidence type="ECO:0000256" key="2">
    <source>
        <dbReference type="ARBA" id="ARBA00023136"/>
    </source>
</evidence>
<keyword evidence="2 4" id="KW-0472">Membrane</keyword>
<dbReference type="PROSITE" id="PS51123">
    <property type="entry name" value="OMPA_2"/>
    <property type="match status" value="1"/>
</dbReference>
<reference evidence="8" key="2">
    <citation type="submission" date="2020-09" db="EMBL/GenBank/DDBJ databases">
        <authorList>
            <person name="Sun Q."/>
            <person name="Kim S."/>
        </authorList>
    </citation>
    <scope>NUCLEOTIDE SEQUENCE</scope>
    <source>
        <strain evidence="8">KCTC 22164</strain>
    </source>
</reference>
<evidence type="ECO:0000259" key="7">
    <source>
        <dbReference type="PROSITE" id="PS51123"/>
    </source>
</evidence>
<evidence type="ECO:0000256" key="1">
    <source>
        <dbReference type="ARBA" id="ARBA00004442"/>
    </source>
</evidence>
<feature type="compositionally biased region" description="Basic and acidic residues" evidence="5">
    <location>
        <begin position="274"/>
        <end position="291"/>
    </location>
</feature>
<feature type="region of interest" description="Disordered" evidence="5">
    <location>
        <begin position="271"/>
        <end position="299"/>
    </location>
</feature>
<evidence type="ECO:0000256" key="5">
    <source>
        <dbReference type="SAM" id="MobiDB-lite"/>
    </source>
</evidence>
<name>A0A918MXG6_9ALTE</name>
<dbReference type="InterPro" id="IPR006665">
    <property type="entry name" value="OmpA-like"/>
</dbReference>
<feature type="domain" description="OmpA-like" evidence="7">
    <location>
        <begin position="117"/>
        <end position="237"/>
    </location>
</feature>
<dbReference type="RefSeq" id="WP_189403963.1">
    <property type="nucleotide sequence ID" value="NZ_BMXP01000002.1"/>
</dbReference>
<keyword evidence="6" id="KW-0732">Signal</keyword>
<feature type="signal peptide" evidence="6">
    <location>
        <begin position="1"/>
        <end position="24"/>
    </location>
</feature>
<dbReference type="InterPro" id="IPR050330">
    <property type="entry name" value="Bact_OuterMem_StrucFunc"/>
</dbReference>
<evidence type="ECO:0000256" key="6">
    <source>
        <dbReference type="SAM" id="SignalP"/>
    </source>
</evidence>
<evidence type="ECO:0000313" key="8">
    <source>
        <dbReference type="EMBL" id="GGW79011.1"/>
    </source>
</evidence>
<dbReference type="GO" id="GO:0009279">
    <property type="term" value="C:cell outer membrane"/>
    <property type="evidence" value="ECO:0007669"/>
    <property type="project" value="UniProtKB-SubCell"/>
</dbReference>
<protein>
    <recommendedName>
        <fullName evidence="7">OmpA-like domain-containing protein</fullName>
    </recommendedName>
</protein>
<dbReference type="PRINTS" id="PR01023">
    <property type="entry name" value="NAFLGMOTY"/>
</dbReference>
<dbReference type="CDD" id="cd07185">
    <property type="entry name" value="OmpA_C-like"/>
    <property type="match status" value="1"/>
</dbReference>
<keyword evidence="9" id="KW-1185">Reference proteome</keyword>
<dbReference type="Proteomes" id="UP000631300">
    <property type="component" value="Unassembled WGS sequence"/>
</dbReference>
<comment type="subcellular location">
    <subcellularLocation>
        <location evidence="1">Cell outer membrane</location>
    </subcellularLocation>
</comment>
<evidence type="ECO:0000256" key="4">
    <source>
        <dbReference type="PROSITE-ProRule" id="PRU00473"/>
    </source>
</evidence>
<accession>A0A918MXG6</accession>
<gene>
    <name evidence="8" type="ORF">GCM10007391_09600</name>
</gene>
<dbReference type="SUPFAM" id="SSF103088">
    <property type="entry name" value="OmpA-like"/>
    <property type="match status" value="1"/>
</dbReference>
<dbReference type="Pfam" id="PF00691">
    <property type="entry name" value="OmpA"/>
    <property type="match status" value="1"/>
</dbReference>
<sequence>MKHKRTYKSVVLALSAPLMLNGCASTDGMSNTALGCMGGALAGGVATFMGTGDVKKAAIGALAGGIVGCGVGAYIDAREKELEELAQKNSLKPEFERIAIDKEKGTSFSDDAEENVIASQVSLSTKKPMFASNRAEVTDPQQLKNLRGFLKGYIKSLDEASKIYVVGHTDSSGSASYNQKLSERRAKFIADELVKVGANPDRIFFEGVGESQPVASNQTEDGKRKNRRFELVDVMLDKRGDKGPERNMVPDEQVVQVASAKKTRIENVINDLPVVEKKDPSTQDKAPEPKVKASSKRRSESLGLNGVALSKFDQSYVVAALGERERESSIPFFPTAQADDSHFIGSCAYTAPVAESTLKSYTGRSIQKAKVSESITNLYGTAWYGMAAKTGITVGPIGIEKETLNPTHKPHISFYKNYDGSATQPDYKYPVSVETYRGDGTVLVRMFAKEDDALMRCTDVVFNTNGDRTTRASAVIYQENQDLMAKSFKMNLVEG</sequence>
<dbReference type="PANTHER" id="PTHR30329">
    <property type="entry name" value="STATOR ELEMENT OF FLAGELLAR MOTOR COMPLEX"/>
    <property type="match status" value="1"/>
</dbReference>
<dbReference type="AlphaFoldDB" id="A0A918MXG6"/>
<evidence type="ECO:0000313" key="9">
    <source>
        <dbReference type="Proteomes" id="UP000631300"/>
    </source>
</evidence>
<reference evidence="8" key="1">
    <citation type="journal article" date="2014" name="Int. J. Syst. Evol. Microbiol.">
        <title>Complete genome sequence of Corynebacterium casei LMG S-19264T (=DSM 44701T), isolated from a smear-ripened cheese.</title>
        <authorList>
            <consortium name="US DOE Joint Genome Institute (JGI-PGF)"/>
            <person name="Walter F."/>
            <person name="Albersmeier A."/>
            <person name="Kalinowski J."/>
            <person name="Ruckert C."/>
        </authorList>
    </citation>
    <scope>NUCLEOTIDE SEQUENCE</scope>
    <source>
        <strain evidence="8">KCTC 22164</strain>
    </source>
</reference>
<dbReference type="PRINTS" id="PR01021">
    <property type="entry name" value="OMPADOMAIN"/>
</dbReference>
<feature type="chain" id="PRO_5037277397" description="OmpA-like domain-containing protein" evidence="6">
    <location>
        <begin position="25"/>
        <end position="495"/>
    </location>
</feature>
<evidence type="ECO:0000256" key="3">
    <source>
        <dbReference type="ARBA" id="ARBA00023237"/>
    </source>
</evidence>
<proteinExistence type="predicted"/>